<dbReference type="AlphaFoldDB" id="A0A0A9YE99"/>
<reference evidence="1" key="2">
    <citation type="submission" date="2014-07" db="EMBL/GenBank/DDBJ databases">
        <authorList>
            <person name="Hull J."/>
        </authorList>
    </citation>
    <scope>NUCLEOTIDE SEQUENCE</scope>
</reference>
<sequence>GNTTYADLTKKLKANRANMWREQHELLTVERGHWTKEIISDPTKTPWYRGIPETPKYFTTINRILLGHGNTQLFKFTVNKATTPYCLQCALTYRKYGPHPKPMHPI</sequence>
<accession>A0A0A9YE99</accession>
<reference evidence="1" key="1">
    <citation type="journal article" date="2014" name="PLoS ONE">
        <title>Transcriptome-Based Identification of ABC Transporters in the Western Tarnished Plant Bug Lygus hesperus.</title>
        <authorList>
            <person name="Hull J.J."/>
            <person name="Chaney K."/>
            <person name="Geib S.M."/>
            <person name="Fabrick J.A."/>
            <person name="Brent C.S."/>
            <person name="Walsh D."/>
            <person name="Lavine L.C."/>
        </authorList>
    </citation>
    <scope>NUCLEOTIDE SEQUENCE</scope>
</reference>
<gene>
    <name evidence="1" type="primary">cysN</name>
    <name evidence="1" type="ORF">CM83_51654</name>
</gene>
<dbReference type="GO" id="GO:0016779">
    <property type="term" value="F:nucleotidyltransferase activity"/>
    <property type="evidence" value="ECO:0007669"/>
    <property type="project" value="UniProtKB-KW"/>
</dbReference>
<feature type="non-terminal residue" evidence="1">
    <location>
        <position position="1"/>
    </location>
</feature>
<organism evidence="1">
    <name type="scientific">Lygus hesperus</name>
    <name type="common">Western plant bug</name>
    <dbReference type="NCBI Taxonomy" id="30085"/>
    <lineage>
        <taxon>Eukaryota</taxon>
        <taxon>Metazoa</taxon>
        <taxon>Ecdysozoa</taxon>
        <taxon>Arthropoda</taxon>
        <taxon>Hexapoda</taxon>
        <taxon>Insecta</taxon>
        <taxon>Pterygota</taxon>
        <taxon>Neoptera</taxon>
        <taxon>Paraneoptera</taxon>
        <taxon>Hemiptera</taxon>
        <taxon>Heteroptera</taxon>
        <taxon>Panheteroptera</taxon>
        <taxon>Cimicomorpha</taxon>
        <taxon>Miridae</taxon>
        <taxon>Mirini</taxon>
        <taxon>Lygus</taxon>
    </lineage>
</organism>
<proteinExistence type="predicted"/>
<protein>
    <submittedName>
        <fullName evidence="1">Sulfate adenylyltransferase subunit 1</fullName>
    </submittedName>
</protein>
<dbReference type="EMBL" id="GBHO01012197">
    <property type="protein sequence ID" value="JAG31407.1"/>
    <property type="molecule type" value="Transcribed_RNA"/>
</dbReference>
<name>A0A0A9YE99_LYGHE</name>
<evidence type="ECO:0000313" key="1">
    <source>
        <dbReference type="EMBL" id="JAG31407.1"/>
    </source>
</evidence>
<keyword evidence="1" id="KW-0548">Nucleotidyltransferase</keyword>
<keyword evidence="1" id="KW-0808">Transferase</keyword>